<dbReference type="Pfam" id="PF13004">
    <property type="entry name" value="BACON"/>
    <property type="match status" value="1"/>
</dbReference>
<dbReference type="InterPro" id="IPR013783">
    <property type="entry name" value="Ig-like_fold"/>
</dbReference>
<organism evidence="1 2">
    <name type="scientific">Prevotella jejuni</name>
    <dbReference type="NCBI Taxonomy" id="1177574"/>
    <lineage>
        <taxon>Bacteria</taxon>
        <taxon>Pseudomonadati</taxon>
        <taxon>Bacteroidota</taxon>
        <taxon>Bacteroidia</taxon>
        <taxon>Bacteroidales</taxon>
        <taxon>Prevotellaceae</taxon>
        <taxon>Prevotella</taxon>
    </lineage>
</organism>
<dbReference type="CDD" id="cd14948">
    <property type="entry name" value="BACON"/>
    <property type="match status" value="1"/>
</dbReference>
<dbReference type="Gene3D" id="2.60.40.10">
    <property type="entry name" value="Immunoglobulins"/>
    <property type="match status" value="1"/>
</dbReference>
<dbReference type="AlphaFoldDB" id="A0A2N9QRP1"/>
<dbReference type="PROSITE" id="PS51257">
    <property type="entry name" value="PROKAR_LIPOPROTEIN"/>
    <property type="match status" value="1"/>
</dbReference>
<sequence length="601" mass="66464">MKLKINFLFILSVLFVGTLGLASCAADYDTDFTSKELEVPHSSQRMIAFNKEGGEQQIVVETNVALEDWKAESNAEWLTVTKNPDGKGVTVKAPAYDGFKAREAKVTISHGERASYEIKVSQMGYESVLRIPEQNPFFNREGTFYSLLESKVTSIDVPVETNLHLDHIIVPDTVSFVRLDTTKTVKENGIVKLHFDMDANTTAETRYCTVRLKSSDNWDASIEYVIEQSAKGYKVRPIYPMETKEAAVEMVDLGRTYRVPFQRSTADGNYEIIIPEEAKSWLSSPKKYISGAEVDFTATLNSTDNARSCDVVCKPSNSSAQPFTIHVTQQPFQDIVPTGVNDVNVTPGKGQFTVTWKAPDEVNYEKVIVRAKSNMPGVPESVKEVAANETSCVLDNVFKFAGDYTITVTTQGLRGKNTHDPATATAQANEWSESVEIPLTAAMVSSNSMQPGHEVGAAVDGNKTTYFQTKSNGNTSDPRPYIDITLNEGINGTFYLGFDEYKVSSNDRNPKRANIYASSDVITAATPVSTQTNYRSANAVSEPLAYTKTNGATITHIRFEPTQRKNGSNINNGGGSSYWYLAELHLYVYHDEAWKKEQLGL</sequence>
<dbReference type="Proteomes" id="UP000198427">
    <property type="component" value="Unassembled WGS sequence"/>
</dbReference>
<evidence type="ECO:0000313" key="1">
    <source>
        <dbReference type="EMBL" id="SNR69475.1"/>
    </source>
</evidence>
<evidence type="ECO:0000313" key="2">
    <source>
        <dbReference type="Proteomes" id="UP000198427"/>
    </source>
</evidence>
<proteinExistence type="predicted"/>
<accession>A0A2N9QRP1</accession>
<dbReference type="InterPro" id="IPR024361">
    <property type="entry name" value="BACON"/>
</dbReference>
<gene>
    <name evidence="1" type="ORF">SAMN06265364_10510</name>
</gene>
<protein>
    <submittedName>
        <fullName evidence="1">Binding domain-containing protein, N-terminal</fullName>
    </submittedName>
</protein>
<dbReference type="OrthoDB" id="1001598at2"/>
<dbReference type="InterPro" id="IPR008979">
    <property type="entry name" value="Galactose-bd-like_sf"/>
</dbReference>
<dbReference type="Gene3D" id="2.60.120.260">
    <property type="entry name" value="Galactose-binding domain-like"/>
    <property type="match status" value="1"/>
</dbReference>
<dbReference type="KEGG" id="pje:CRM71_14045"/>
<dbReference type="SUPFAM" id="SSF49785">
    <property type="entry name" value="Galactose-binding domain-like"/>
    <property type="match status" value="1"/>
</dbReference>
<dbReference type="GeneID" id="94030438"/>
<keyword evidence="2" id="KW-1185">Reference proteome</keyword>
<dbReference type="RefSeq" id="WP_089365580.1">
    <property type="nucleotide sequence ID" value="NZ_CP023864.1"/>
</dbReference>
<name>A0A2N9QRP1_9BACT</name>
<reference evidence="1 2" key="1">
    <citation type="submission" date="2017-06" db="EMBL/GenBank/DDBJ databases">
        <authorList>
            <person name="Varghese N."/>
            <person name="Submissions S."/>
        </authorList>
    </citation>
    <scope>NUCLEOTIDE SEQUENCE [LARGE SCALE GENOMIC DNA]</scope>
    <source>
        <strain evidence="1 2">DSM 26989</strain>
    </source>
</reference>
<comment type="caution">
    <text evidence="1">The sequence shown here is derived from an EMBL/GenBank/DDBJ whole genome shotgun (WGS) entry which is preliminary data.</text>
</comment>
<dbReference type="EMBL" id="FZNZ01000005">
    <property type="protein sequence ID" value="SNR69475.1"/>
    <property type="molecule type" value="Genomic_DNA"/>
</dbReference>